<evidence type="ECO:0000313" key="2">
    <source>
        <dbReference type="EMBL" id="KAK4434957.1"/>
    </source>
</evidence>
<dbReference type="GO" id="GO:0005829">
    <property type="term" value="C:cytosol"/>
    <property type="evidence" value="ECO:0007669"/>
    <property type="project" value="TreeGrafter"/>
</dbReference>
<dbReference type="AlphaFoldDB" id="A0AAE2CUG1"/>
<proteinExistence type="inferred from homology"/>
<keyword evidence="2" id="KW-0418">Kinase</keyword>
<keyword evidence="3" id="KW-1185">Reference proteome</keyword>
<dbReference type="GO" id="GO:0016301">
    <property type="term" value="F:kinase activity"/>
    <property type="evidence" value="ECO:0007669"/>
    <property type="project" value="UniProtKB-KW"/>
</dbReference>
<organism evidence="2 3">
    <name type="scientific">Sesamum alatum</name>
    <dbReference type="NCBI Taxonomy" id="300844"/>
    <lineage>
        <taxon>Eukaryota</taxon>
        <taxon>Viridiplantae</taxon>
        <taxon>Streptophyta</taxon>
        <taxon>Embryophyta</taxon>
        <taxon>Tracheophyta</taxon>
        <taxon>Spermatophyta</taxon>
        <taxon>Magnoliopsida</taxon>
        <taxon>eudicotyledons</taxon>
        <taxon>Gunneridae</taxon>
        <taxon>Pentapetalae</taxon>
        <taxon>asterids</taxon>
        <taxon>lamiids</taxon>
        <taxon>Lamiales</taxon>
        <taxon>Pedaliaceae</taxon>
        <taxon>Sesamum</taxon>
    </lineage>
</organism>
<comment type="similarity">
    <text evidence="1">Belongs to the shikimate kinase family.</text>
</comment>
<reference evidence="2" key="1">
    <citation type="submission" date="2020-06" db="EMBL/GenBank/DDBJ databases">
        <authorList>
            <person name="Li T."/>
            <person name="Hu X."/>
            <person name="Zhang T."/>
            <person name="Song X."/>
            <person name="Zhang H."/>
            <person name="Dai N."/>
            <person name="Sheng W."/>
            <person name="Hou X."/>
            <person name="Wei L."/>
        </authorList>
    </citation>
    <scope>NUCLEOTIDE SEQUENCE</scope>
    <source>
        <strain evidence="2">3651</strain>
        <tissue evidence="2">Leaf</tissue>
    </source>
</reference>
<name>A0AAE2CUG1_9LAMI</name>
<dbReference type="Pfam" id="PF01202">
    <property type="entry name" value="SKI"/>
    <property type="match status" value="1"/>
</dbReference>
<dbReference type="PANTHER" id="PTHR21087">
    <property type="entry name" value="SHIKIMATE KINASE"/>
    <property type="match status" value="1"/>
</dbReference>
<feature type="non-terminal residue" evidence="2">
    <location>
        <position position="147"/>
    </location>
</feature>
<evidence type="ECO:0000256" key="1">
    <source>
        <dbReference type="ARBA" id="ARBA00006997"/>
    </source>
</evidence>
<sequence length="147" mass="15999">DSLVEEAYGGKTATISYIERDEEGYLASEMEVLKQLSSMGRLLVCAGNGAIKSATNLALQRYGISMWIDVPIDLEARELMGDRILLSASDTPICNSSLDVLAQLTRLYNSMRSGYSTADATISLQKVASQLGYDELDALTSQDLCME</sequence>
<accession>A0AAE2CUG1</accession>
<gene>
    <name evidence="2" type="ORF">Salat_0658700</name>
</gene>
<keyword evidence="2" id="KW-0808">Transferase</keyword>
<protein>
    <submittedName>
        <fullName evidence="2">Inactive shikimate kinase like 1, chloroplastic</fullName>
    </submittedName>
</protein>
<dbReference type="PANTHER" id="PTHR21087:SF4">
    <property type="entry name" value="INACTIVE SHIKIMATE KINASE LIKE 1, CHLOROPLASTIC-RELATED"/>
    <property type="match status" value="1"/>
</dbReference>
<dbReference type="Proteomes" id="UP001293254">
    <property type="component" value="Unassembled WGS sequence"/>
</dbReference>
<reference evidence="2" key="2">
    <citation type="journal article" date="2024" name="Plant">
        <title>Genomic evolution and insights into agronomic trait innovations of Sesamum species.</title>
        <authorList>
            <person name="Miao H."/>
            <person name="Wang L."/>
            <person name="Qu L."/>
            <person name="Liu H."/>
            <person name="Sun Y."/>
            <person name="Le M."/>
            <person name="Wang Q."/>
            <person name="Wei S."/>
            <person name="Zheng Y."/>
            <person name="Lin W."/>
            <person name="Duan Y."/>
            <person name="Cao H."/>
            <person name="Xiong S."/>
            <person name="Wang X."/>
            <person name="Wei L."/>
            <person name="Li C."/>
            <person name="Ma Q."/>
            <person name="Ju M."/>
            <person name="Zhao R."/>
            <person name="Li G."/>
            <person name="Mu C."/>
            <person name="Tian Q."/>
            <person name="Mei H."/>
            <person name="Zhang T."/>
            <person name="Gao T."/>
            <person name="Zhang H."/>
        </authorList>
    </citation>
    <scope>NUCLEOTIDE SEQUENCE</scope>
    <source>
        <strain evidence="2">3651</strain>
    </source>
</reference>
<dbReference type="GO" id="GO:0009507">
    <property type="term" value="C:chloroplast"/>
    <property type="evidence" value="ECO:0007669"/>
    <property type="project" value="TreeGrafter"/>
</dbReference>
<dbReference type="EMBL" id="JACGWO010000002">
    <property type="protein sequence ID" value="KAK4434957.1"/>
    <property type="molecule type" value="Genomic_DNA"/>
</dbReference>
<dbReference type="InterPro" id="IPR027417">
    <property type="entry name" value="P-loop_NTPase"/>
</dbReference>
<dbReference type="InterPro" id="IPR031322">
    <property type="entry name" value="Shikimate/glucono_kinase"/>
</dbReference>
<comment type="caution">
    <text evidence="2">The sequence shown here is derived from an EMBL/GenBank/DDBJ whole genome shotgun (WGS) entry which is preliminary data.</text>
</comment>
<evidence type="ECO:0000313" key="3">
    <source>
        <dbReference type="Proteomes" id="UP001293254"/>
    </source>
</evidence>
<dbReference type="Gene3D" id="3.40.50.300">
    <property type="entry name" value="P-loop containing nucleotide triphosphate hydrolases"/>
    <property type="match status" value="1"/>
</dbReference>
<feature type="non-terminal residue" evidence="2">
    <location>
        <position position="1"/>
    </location>
</feature>